<dbReference type="Proteomes" id="UP001611415">
    <property type="component" value="Unassembled WGS sequence"/>
</dbReference>
<gene>
    <name evidence="1" type="ORF">ACH49W_25465</name>
</gene>
<accession>A0ABW7X6K0</accession>
<proteinExistence type="predicted"/>
<organism evidence="1 2">
    <name type="scientific">Nocardia xishanensis</name>
    <dbReference type="NCBI Taxonomy" id="238964"/>
    <lineage>
        <taxon>Bacteria</taxon>
        <taxon>Bacillati</taxon>
        <taxon>Actinomycetota</taxon>
        <taxon>Actinomycetes</taxon>
        <taxon>Mycobacteriales</taxon>
        <taxon>Nocardiaceae</taxon>
        <taxon>Nocardia</taxon>
    </lineage>
</organism>
<dbReference type="NCBIfam" id="NF033179">
    <property type="entry name" value="TnsA_like_Actin"/>
    <property type="match status" value="1"/>
</dbReference>
<dbReference type="RefSeq" id="WP_397094043.1">
    <property type="nucleotide sequence ID" value="NZ_JBIRYO010000019.1"/>
</dbReference>
<reference evidence="1 2" key="1">
    <citation type="submission" date="2024-10" db="EMBL/GenBank/DDBJ databases">
        <title>The Natural Products Discovery Center: Release of the First 8490 Sequenced Strains for Exploring Actinobacteria Biosynthetic Diversity.</title>
        <authorList>
            <person name="Kalkreuter E."/>
            <person name="Kautsar S.A."/>
            <person name="Yang D."/>
            <person name="Bader C.D."/>
            <person name="Teijaro C.N."/>
            <person name="Fluegel L."/>
            <person name="Davis C.M."/>
            <person name="Simpson J.R."/>
            <person name="Lauterbach L."/>
            <person name="Steele A.D."/>
            <person name="Gui C."/>
            <person name="Meng S."/>
            <person name="Li G."/>
            <person name="Viehrig K."/>
            <person name="Ye F."/>
            <person name="Su P."/>
            <person name="Kiefer A.F."/>
            <person name="Nichols A."/>
            <person name="Cepeda A.J."/>
            <person name="Yan W."/>
            <person name="Fan B."/>
            <person name="Jiang Y."/>
            <person name="Adhikari A."/>
            <person name="Zheng C.-J."/>
            <person name="Schuster L."/>
            <person name="Cowan T.M."/>
            <person name="Smanski M.J."/>
            <person name="Chevrette M.G."/>
            <person name="De Carvalho L.P.S."/>
            <person name="Shen B."/>
        </authorList>
    </citation>
    <scope>NUCLEOTIDE SEQUENCE [LARGE SCALE GENOMIC DNA]</scope>
    <source>
        <strain evidence="1 2">NPDC019275</strain>
    </source>
</reference>
<name>A0ABW7X6K0_9NOCA</name>
<dbReference type="InterPro" id="IPR048000">
    <property type="entry name" value="TnsA-like"/>
</dbReference>
<dbReference type="EMBL" id="JBIRYO010000019">
    <property type="protein sequence ID" value="MFI2476747.1"/>
    <property type="molecule type" value="Genomic_DNA"/>
</dbReference>
<sequence length="175" mass="20279">MLDEALARLLFADFDLDVNHIVAQPFLLSAEVDDRPRKHIPDYMLFGSGLPTVVDVKPQSRLARAQFTFGWTRELVEQRGWRYQVWTEPTDTELANVRFLAGFRRYQLFDPQLLEQVRAADLDGVAFAEACRSFPDFSVPLVRSALLHLFWTQYFTVDLARPLQSSTVLWKRNCV</sequence>
<keyword evidence="2" id="KW-1185">Reference proteome</keyword>
<evidence type="ECO:0000313" key="2">
    <source>
        <dbReference type="Proteomes" id="UP001611415"/>
    </source>
</evidence>
<evidence type="ECO:0000313" key="1">
    <source>
        <dbReference type="EMBL" id="MFI2476747.1"/>
    </source>
</evidence>
<comment type="caution">
    <text evidence="1">The sequence shown here is derived from an EMBL/GenBank/DDBJ whole genome shotgun (WGS) entry which is preliminary data.</text>
</comment>
<protein>
    <submittedName>
        <fullName evidence="1">TnsA-like heteromeric transposase endonuclease subunit</fullName>
    </submittedName>
</protein>